<evidence type="ECO:0000259" key="1">
    <source>
        <dbReference type="PROSITE" id="PS51707"/>
    </source>
</evidence>
<comment type="caution">
    <text evidence="2">The sequence shown here is derived from an EMBL/GenBank/DDBJ whole genome shotgun (WGS) entry which is preliminary data.</text>
</comment>
<accession>H1KXX9</accession>
<dbReference type="NCBIfam" id="TIGR00318">
    <property type="entry name" value="cyaB"/>
    <property type="match status" value="1"/>
</dbReference>
<dbReference type="PROSITE" id="PS51707">
    <property type="entry name" value="CYTH"/>
    <property type="match status" value="1"/>
</dbReference>
<dbReference type="InterPro" id="IPR023577">
    <property type="entry name" value="CYTH_domain"/>
</dbReference>
<dbReference type="SMART" id="SM01118">
    <property type="entry name" value="CYTH"/>
    <property type="match status" value="1"/>
</dbReference>
<protein>
    <submittedName>
        <fullName evidence="2">Adenylyl cyclase CyaB</fullName>
    </submittedName>
</protein>
<sequence length="180" mass="21248">MIEVEIKAKINEDELENIKKILKDLGFEKKEVKEQVDIYFNGIDRDFAKTDEALRIRKENNLWFITYKGPKIDKISKTREEIEVKIENGYKMEKILEKLGFKKVPPIRKIREIYKKGDIEVSIDNVDGVGLYLELEKTIKDEKEKDTTLNLLMNILKSLNISSDRLERKSYLELLHKRGC</sequence>
<evidence type="ECO:0000313" key="3">
    <source>
        <dbReference type="Proteomes" id="UP000003706"/>
    </source>
</evidence>
<dbReference type="PANTHER" id="PTHR21028:SF2">
    <property type="entry name" value="CYTH DOMAIN-CONTAINING PROTEIN"/>
    <property type="match status" value="1"/>
</dbReference>
<dbReference type="CDD" id="cd07890">
    <property type="entry name" value="CYTH-like_AC_IV-like"/>
    <property type="match status" value="1"/>
</dbReference>
<feature type="domain" description="CYTH" evidence="1">
    <location>
        <begin position="1"/>
        <end position="177"/>
    </location>
</feature>
<dbReference type="InterPro" id="IPR033469">
    <property type="entry name" value="CYTH-like_dom_sf"/>
</dbReference>
<dbReference type="PANTHER" id="PTHR21028">
    <property type="entry name" value="SI:CH211-156B7.4"/>
    <property type="match status" value="1"/>
</dbReference>
<gene>
    <name evidence="2" type="ORF">MetfoDRAFT_0652</name>
</gene>
<dbReference type="RefSeq" id="WP_007044095.1">
    <property type="nucleotide sequence ID" value="NZ_AGJL01000012.1"/>
</dbReference>
<dbReference type="Pfam" id="PF01928">
    <property type="entry name" value="CYTH"/>
    <property type="match status" value="1"/>
</dbReference>
<dbReference type="EMBL" id="AGJL01000012">
    <property type="protein sequence ID" value="EHP87763.1"/>
    <property type="molecule type" value="Genomic_DNA"/>
</dbReference>
<dbReference type="AlphaFoldDB" id="H1KXX9"/>
<dbReference type="STRING" id="647171.MetfoDRAFT_0652"/>
<dbReference type="PATRIC" id="fig|647171.4.peg.644"/>
<dbReference type="InterPro" id="IPR008173">
    <property type="entry name" value="Adenylyl_cyclase_CyaB"/>
</dbReference>
<reference evidence="2 3" key="1">
    <citation type="submission" date="2011-09" db="EMBL/GenBank/DDBJ databases">
        <title>The draft genome of Methanotorris formicicus Mc-S-70.</title>
        <authorList>
            <consortium name="US DOE Joint Genome Institute (JGI-PGF)"/>
            <person name="Lucas S."/>
            <person name="Han J."/>
            <person name="Lapidus A."/>
            <person name="Cheng J.-F."/>
            <person name="Goodwin L."/>
            <person name="Pitluck S."/>
            <person name="Peters L."/>
            <person name="Land M.L."/>
            <person name="Hauser L."/>
            <person name="Sieprawska-Lupa M."/>
            <person name="Takai K."/>
            <person name="Miyazaki J."/>
            <person name="Whitman W."/>
            <person name="Woyke T.J."/>
        </authorList>
    </citation>
    <scope>NUCLEOTIDE SEQUENCE [LARGE SCALE GENOMIC DNA]</scope>
    <source>
        <strain evidence="2 3">Mc-S-70</strain>
    </source>
</reference>
<dbReference type="OrthoDB" id="46040at2157"/>
<dbReference type="Gene3D" id="2.40.320.10">
    <property type="entry name" value="Hypothetical Protein Pfu-838710-001"/>
    <property type="match status" value="1"/>
</dbReference>
<dbReference type="SUPFAM" id="SSF55154">
    <property type="entry name" value="CYTH-like phosphatases"/>
    <property type="match status" value="1"/>
</dbReference>
<evidence type="ECO:0000313" key="2">
    <source>
        <dbReference type="EMBL" id="EHP87763.1"/>
    </source>
</evidence>
<proteinExistence type="predicted"/>
<name>H1KXX9_9EURY</name>
<keyword evidence="3" id="KW-1185">Reference proteome</keyword>
<organism evidence="2 3">
    <name type="scientific">Methanotorris formicicus Mc-S-70</name>
    <dbReference type="NCBI Taxonomy" id="647171"/>
    <lineage>
        <taxon>Archaea</taxon>
        <taxon>Methanobacteriati</taxon>
        <taxon>Methanobacteriota</taxon>
        <taxon>Methanomada group</taxon>
        <taxon>Methanococci</taxon>
        <taxon>Methanococcales</taxon>
        <taxon>Methanocaldococcaceae</taxon>
        <taxon>Methanotorris</taxon>
    </lineage>
</organism>
<dbReference type="Proteomes" id="UP000003706">
    <property type="component" value="Unassembled WGS sequence"/>
</dbReference>